<dbReference type="InterPro" id="IPR038765">
    <property type="entry name" value="Papain-like_cys_pep_sf"/>
</dbReference>
<evidence type="ECO:0000313" key="1">
    <source>
        <dbReference type="EMBL" id="SEH93670.1"/>
    </source>
</evidence>
<dbReference type="KEGG" id="agl:PYTT_1869"/>
<organism evidence="1 2">
    <name type="scientific">Akkermansia glycaniphila</name>
    <dbReference type="NCBI Taxonomy" id="1679444"/>
    <lineage>
        <taxon>Bacteria</taxon>
        <taxon>Pseudomonadati</taxon>
        <taxon>Verrucomicrobiota</taxon>
        <taxon>Verrucomicrobiia</taxon>
        <taxon>Verrucomicrobiales</taxon>
        <taxon>Akkermansiaceae</taxon>
        <taxon>Akkermansia</taxon>
    </lineage>
</organism>
<keyword evidence="2" id="KW-1185">Reference proteome</keyword>
<dbReference type="STRING" id="1679444.PYTT_1869"/>
<dbReference type="SUPFAM" id="SSF54001">
    <property type="entry name" value="Cysteine proteinases"/>
    <property type="match status" value="1"/>
</dbReference>
<dbReference type="Gene3D" id="3.90.1720.10">
    <property type="entry name" value="endopeptidase domain like (from Nostoc punctiforme)"/>
    <property type="match status" value="1"/>
</dbReference>
<evidence type="ECO:0000313" key="2">
    <source>
        <dbReference type="Proteomes" id="UP000176204"/>
    </source>
</evidence>
<dbReference type="Proteomes" id="UP000176204">
    <property type="component" value="Chromosome I"/>
</dbReference>
<protein>
    <submittedName>
        <fullName evidence="1">Nlpc/p60 family</fullName>
    </submittedName>
</protein>
<dbReference type="RefSeq" id="WP_141675917.1">
    <property type="nucleotide sequence ID" value="NZ_LT629973.1"/>
</dbReference>
<sequence length="289" mass="32482">MILLMRVPFGEQKARCCHGILHFGGVRLLRGLCGCCMMPPMKRSFLAGWFCCMAAVCAVSCSRMPDVPARAEAIPGPAHSVRQGEAVKTALAYTRMVWHGDSRHVLHGKDPDGLRVDTPDAGVAWRKGDAFWWRTDAANKGMPYKWGGFDTPRGYLRRLQEDAFVVAGDYSSEEKVRLNDDAVSRYAAGVDCSGFVSRCWRLEKPYSTRELAALCRPLTSVKEMQPGDIMLREGVHVVMFLGWHDAEKKYFHAAEAGGIPQWKCYETIYLAEGLKECGYAPYRYRKMKP</sequence>
<dbReference type="EMBL" id="LT629973">
    <property type="protein sequence ID" value="SEH93670.1"/>
    <property type="molecule type" value="Genomic_DNA"/>
</dbReference>
<gene>
    <name evidence="1" type="ORF">PYTT_1869</name>
</gene>
<proteinExistence type="predicted"/>
<dbReference type="OrthoDB" id="9815928at2"/>
<dbReference type="AlphaFoldDB" id="A0A1H6LXX6"/>
<name>A0A1H6LXX6_9BACT</name>
<reference evidence="2" key="1">
    <citation type="submission" date="2016-09" db="EMBL/GenBank/DDBJ databases">
        <authorList>
            <person name="Koehorst J."/>
        </authorList>
    </citation>
    <scope>NUCLEOTIDE SEQUENCE [LARGE SCALE GENOMIC DNA]</scope>
</reference>
<accession>A0A1H6LXX6</accession>